<evidence type="ECO:0000313" key="16">
    <source>
        <dbReference type="Proteomes" id="UP001165065"/>
    </source>
</evidence>
<keyword evidence="12" id="KW-0325">Glycoprotein</keyword>
<evidence type="ECO:0000256" key="2">
    <source>
        <dbReference type="ARBA" id="ARBA00004922"/>
    </source>
</evidence>
<evidence type="ECO:0000259" key="14">
    <source>
        <dbReference type="Pfam" id="PF15024"/>
    </source>
</evidence>
<keyword evidence="10" id="KW-0333">Golgi apparatus</keyword>
<comment type="pathway">
    <text evidence="2">Protein modification; protein glycosylation.</text>
</comment>
<evidence type="ECO:0000256" key="5">
    <source>
        <dbReference type="ARBA" id="ARBA00022676"/>
    </source>
</evidence>
<gene>
    <name evidence="15" type="ORF">TrCOL_g7202</name>
</gene>
<evidence type="ECO:0000256" key="4">
    <source>
        <dbReference type="ARBA" id="ARBA00012671"/>
    </source>
</evidence>
<evidence type="ECO:0000256" key="10">
    <source>
        <dbReference type="ARBA" id="ARBA00023034"/>
    </source>
</evidence>
<dbReference type="OrthoDB" id="2113294at2759"/>
<evidence type="ECO:0000313" key="15">
    <source>
        <dbReference type="EMBL" id="GMI21781.1"/>
    </source>
</evidence>
<feature type="domain" description="Glycosyltransferase family 18 catalytic" evidence="14">
    <location>
        <begin position="174"/>
        <end position="275"/>
    </location>
</feature>
<dbReference type="PANTHER" id="PTHR15075:SF2">
    <property type="entry name" value="ALPHA-1,6-MANNOSYLGLYCOPROTEIN 6-BETA-N-ACETYLGLUCOSAMINYLTRANSFERASE"/>
    <property type="match status" value="1"/>
</dbReference>
<organism evidence="15 16">
    <name type="scientific">Triparma columacea</name>
    <dbReference type="NCBI Taxonomy" id="722753"/>
    <lineage>
        <taxon>Eukaryota</taxon>
        <taxon>Sar</taxon>
        <taxon>Stramenopiles</taxon>
        <taxon>Ochrophyta</taxon>
        <taxon>Bolidophyceae</taxon>
        <taxon>Parmales</taxon>
        <taxon>Triparmaceae</taxon>
        <taxon>Triparma</taxon>
    </lineage>
</organism>
<dbReference type="EC" id="2.4.1.155" evidence="4"/>
<dbReference type="GO" id="GO:0006487">
    <property type="term" value="P:protein N-linked glycosylation"/>
    <property type="evidence" value="ECO:0007669"/>
    <property type="project" value="TreeGrafter"/>
</dbReference>
<evidence type="ECO:0000256" key="12">
    <source>
        <dbReference type="ARBA" id="ARBA00023180"/>
    </source>
</evidence>
<evidence type="ECO:0000256" key="6">
    <source>
        <dbReference type="ARBA" id="ARBA00022679"/>
    </source>
</evidence>
<dbReference type="PANTHER" id="PTHR15075">
    <property type="entry name" value="ALPHA-MANNOSIDE BETA-1,6-N-ACETYLGLUCOSAMINYLTRANSFERASE"/>
    <property type="match status" value="1"/>
</dbReference>
<keyword evidence="6" id="KW-0808">Transferase</keyword>
<dbReference type="Pfam" id="PF15024">
    <property type="entry name" value="Glyco_transf_18"/>
    <property type="match status" value="1"/>
</dbReference>
<comment type="similarity">
    <text evidence="3">Belongs to the glycosyltransferase 18 family.</text>
</comment>
<keyword evidence="8" id="KW-0735">Signal-anchor</keyword>
<dbReference type="AlphaFoldDB" id="A0A9W7L1G3"/>
<dbReference type="Proteomes" id="UP001165065">
    <property type="component" value="Unassembled WGS sequence"/>
</dbReference>
<name>A0A9W7L1G3_9STRA</name>
<sequence>MDSLTSYSTSASKGGPAGEILVRKSLISALRSLYNVDIDVATSDGEMEVMGKGKVYDLYVFDPWTWAGPGWVLRKFVEDERKVVILDFFGTEISYVNRNGGIGGGFDVGRNVLRAYPNKGRDGKGTFLGFFIPQDDIGEQEEGINGAISGGVMDVVGGGVGGAGGVGSADGENSNNAKIVIWGKDPKYFTPRVLHLINSLSDLPAVTLVTPLPKNSNVNLPNSVIRTGHLSKAEYHSLLKSSTHLLALGHPLLGPSAVEAVSYGCVLINKKYSGEEDVKGFQTQHDYVKVYVPEKNCEYGGSGRGEMEELEEVTNCMGKRAEMGVPKEFRWLDYKARVEGIFNRFLQ</sequence>
<keyword evidence="9" id="KW-1133">Transmembrane helix</keyword>
<dbReference type="GO" id="GO:0030144">
    <property type="term" value="F:alpha-1,6-mannosylglycoprotein 6-beta-N-acetylglucosaminyltransferase activity"/>
    <property type="evidence" value="ECO:0007669"/>
    <property type="project" value="UniProtKB-EC"/>
</dbReference>
<dbReference type="InterPro" id="IPR026116">
    <property type="entry name" value="GT18_cat"/>
</dbReference>
<reference evidence="16" key="1">
    <citation type="journal article" date="2023" name="Commun. Biol.">
        <title>Genome analysis of Parmales, the sister group of diatoms, reveals the evolutionary specialization of diatoms from phago-mixotrophs to photoautotrophs.</title>
        <authorList>
            <person name="Ban H."/>
            <person name="Sato S."/>
            <person name="Yoshikawa S."/>
            <person name="Yamada K."/>
            <person name="Nakamura Y."/>
            <person name="Ichinomiya M."/>
            <person name="Sato N."/>
            <person name="Blanc-Mathieu R."/>
            <person name="Endo H."/>
            <person name="Kuwata A."/>
            <person name="Ogata H."/>
        </authorList>
    </citation>
    <scope>NUCLEOTIDE SEQUENCE [LARGE SCALE GENOMIC DNA]</scope>
</reference>
<accession>A0A9W7L1G3</accession>
<dbReference type="GO" id="GO:0000139">
    <property type="term" value="C:Golgi membrane"/>
    <property type="evidence" value="ECO:0007669"/>
    <property type="project" value="UniProtKB-SubCell"/>
</dbReference>
<evidence type="ECO:0000256" key="1">
    <source>
        <dbReference type="ARBA" id="ARBA00004323"/>
    </source>
</evidence>
<comment type="catalytic activity">
    <reaction evidence="13">
        <text>N(4)-{beta-D-GlcNAc-(1-&gt;2)-[beta-D-GlcNAc-(1-&gt;4)]-alpha-D-Man-(1-&gt;3)-[beta-D-GlcNAc-(1-&gt;2)-alpha-D-Man-(1-&gt;6)]-beta-D-Man-(1-&gt;4)-beta-D-GlcNAc-(1-&gt;4)-beta-D-GlcNAc}-L-asparaginyl-[protein] + UDP-N-acetyl-alpha-D-glucosamine = N(4)-{beta-D-GlcNAc-(1-&gt;2)-[beta-D-GlcNAc-(1-&gt;4)]-alpha-D-Man-(1-&gt;3)-[beta-D-GlcNAc-(1-&gt;2)-[beta-D-GlcNAc-(1-&gt;6)]-alpha-D-Man-(1-&gt;6)]-beta-D-Man-(1-&gt;4)-beta-D-GlcNAc-(1-&gt;4)-beta-D-GlcNAc}-L-asparaginyl-[protein] + UDP + H(+)</text>
        <dbReference type="Rhea" id="RHEA:16921"/>
        <dbReference type="Rhea" id="RHEA-COMP:14374"/>
        <dbReference type="Rhea" id="RHEA-COMP:14377"/>
        <dbReference type="ChEBI" id="CHEBI:15378"/>
        <dbReference type="ChEBI" id="CHEBI:57705"/>
        <dbReference type="ChEBI" id="CHEBI:58223"/>
        <dbReference type="ChEBI" id="CHEBI:139507"/>
        <dbReference type="ChEBI" id="CHEBI:139510"/>
        <dbReference type="EC" id="2.4.1.155"/>
    </reaction>
</comment>
<comment type="caution">
    <text evidence="15">The sequence shown here is derived from an EMBL/GenBank/DDBJ whole genome shotgun (WGS) entry which is preliminary data.</text>
</comment>
<evidence type="ECO:0000256" key="7">
    <source>
        <dbReference type="ARBA" id="ARBA00022692"/>
    </source>
</evidence>
<keyword evidence="7" id="KW-0812">Transmembrane</keyword>
<evidence type="ECO:0000256" key="8">
    <source>
        <dbReference type="ARBA" id="ARBA00022968"/>
    </source>
</evidence>
<protein>
    <recommendedName>
        <fullName evidence="4">alpha-1,6-mannosyl-glycoprotein 6-beta-N-acetylglucosaminyltransferase</fullName>
        <ecNumber evidence="4">2.4.1.155</ecNumber>
    </recommendedName>
</protein>
<keyword evidence="16" id="KW-1185">Reference proteome</keyword>
<comment type="subcellular location">
    <subcellularLocation>
        <location evidence="1">Golgi apparatus membrane</location>
        <topology evidence="1">Single-pass type II membrane protein</topology>
    </subcellularLocation>
</comment>
<evidence type="ECO:0000256" key="11">
    <source>
        <dbReference type="ARBA" id="ARBA00023136"/>
    </source>
</evidence>
<evidence type="ECO:0000256" key="3">
    <source>
        <dbReference type="ARBA" id="ARBA00007477"/>
    </source>
</evidence>
<keyword evidence="5" id="KW-0328">Glycosyltransferase</keyword>
<evidence type="ECO:0000256" key="9">
    <source>
        <dbReference type="ARBA" id="ARBA00022989"/>
    </source>
</evidence>
<proteinExistence type="inferred from homology"/>
<evidence type="ECO:0000256" key="13">
    <source>
        <dbReference type="ARBA" id="ARBA00048243"/>
    </source>
</evidence>
<keyword evidence="11" id="KW-0472">Membrane</keyword>
<dbReference type="InterPro" id="IPR052105">
    <property type="entry name" value="MGAT5_Glycosyltransferase"/>
</dbReference>
<dbReference type="EMBL" id="BRYA01000535">
    <property type="protein sequence ID" value="GMI21781.1"/>
    <property type="molecule type" value="Genomic_DNA"/>
</dbReference>